<evidence type="ECO:0000313" key="2">
    <source>
        <dbReference type="EMBL" id="VDN55138.1"/>
    </source>
</evidence>
<proteinExistence type="predicted"/>
<evidence type="ECO:0000313" key="5">
    <source>
        <dbReference type="WBParaSite" id="DME_0000075101-mRNA-1"/>
    </source>
</evidence>
<dbReference type="WBParaSite" id="DME_0000075101-mRNA-1">
    <property type="protein sequence ID" value="DME_0000075101-mRNA-1"/>
    <property type="gene ID" value="DME_0000075101"/>
</dbReference>
<evidence type="ECO:0000313" key="4">
    <source>
        <dbReference type="Proteomes" id="UP000274756"/>
    </source>
</evidence>
<keyword evidence="4" id="KW-1185">Reference proteome</keyword>
<accession>A0A0N4U270</accession>
<sequence>MNGQLRCAPHCKSPEKRDFMDVSPEKSESDFFRSYDPMVGIGTAAILVLFIFLITIKSFVKWIIRKIQILRYKHCNKETTAIITSTSIDNGHINS</sequence>
<name>A0A0N4U270_DRAME</name>
<dbReference type="EMBL" id="UYYG01001151">
    <property type="protein sequence ID" value="VDN55138.1"/>
    <property type="molecule type" value="Genomic_DNA"/>
</dbReference>
<dbReference type="Proteomes" id="UP000274756">
    <property type="component" value="Unassembled WGS sequence"/>
</dbReference>
<protein>
    <submittedName>
        <fullName evidence="5">LRRCT domain-containing protein</fullName>
    </submittedName>
</protein>
<organism evidence="3 5">
    <name type="scientific">Dracunculus medinensis</name>
    <name type="common">Guinea worm</name>
    <dbReference type="NCBI Taxonomy" id="318479"/>
    <lineage>
        <taxon>Eukaryota</taxon>
        <taxon>Metazoa</taxon>
        <taxon>Ecdysozoa</taxon>
        <taxon>Nematoda</taxon>
        <taxon>Chromadorea</taxon>
        <taxon>Rhabditida</taxon>
        <taxon>Spirurina</taxon>
        <taxon>Dracunculoidea</taxon>
        <taxon>Dracunculidae</taxon>
        <taxon>Dracunculus</taxon>
    </lineage>
</organism>
<evidence type="ECO:0000313" key="3">
    <source>
        <dbReference type="Proteomes" id="UP000038040"/>
    </source>
</evidence>
<keyword evidence="1" id="KW-0812">Transmembrane</keyword>
<feature type="transmembrane region" description="Helical" evidence="1">
    <location>
        <begin position="38"/>
        <end position="64"/>
    </location>
</feature>
<dbReference type="Proteomes" id="UP000038040">
    <property type="component" value="Unplaced"/>
</dbReference>
<reference evidence="5" key="1">
    <citation type="submission" date="2017-02" db="UniProtKB">
        <authorList>
            <consortium name="WormBaseParasite"/>
        </authorList>
    </citation>
    <scope>IDENTIFICATION</scope>
</reference>
<evidence type="ECO:0000256" key="1">
    <source>
        <dbReference type="SAM" id="Phobius"/>
    </source>
</evidence>
<keyword evidence="1" id="KW-0472">Membrane</keyword>
<dbReference type="OrthoDB" id="5770929at2759"/>
<gene>
    <name evidence="2" type="ORF">DME_LOCUS5111</name>
</gene>
<dbReference type="AlphaFoldDB" id="A0A0N4U270"/>
<reference evidence="2 4" key="2">
    <citation type="submission" date="2018-11" db="EMBL/GenBank/DDBJ databases">
        <authorList>
            <consortium name="Pathogen Informatics"/>
        </authorList>
    </citation>
    <scope>NUCLEOTIDE SEQUENCE [LARGE SCALE GENOMIC DNA]</scope>
</reference>
<keyword evidence="1" id="KW-1133">Transmembrane helix</keyword>